<dbReference type="InterPro" id="IPR045864">
    <property type="entry name" value="aa-tRNA-synth_II/BPL/LPL"/>
</dbReference>
<dbReference type="EMBL" id="CP040396">
    <property type="protein sequence ID" value="QCT02598.1"/>
    <property type="molecule type" value="Genomic_DNA"/>
</dbReference>
<organism evidence="7 8">
    <name type="scientific">Paenibacillus algicola</name>
    <dbReference type="NCBI Taxonomy" id="2565926"/>
    <lineage>
        <taxon>Bacteria</taxon>
        <taxon>Bacillati</taxon>
        <taxon>Bacillota</taxon>
        <taxon>Bacilli</taxon>
        <taxon>Bacillales</taxon>
        <taxon>Paenibacillaceae</taxon>
        <taxon>Paenibacillus</taxon>
    </lineage>
</organism>
<name>A0A4P8XJN7_9BACL</name>
<keyword evidence="5" id="KW-0238">DNA-binding</keyword>
<evidence type="ECO:0000259" key="6">
    <source>
        <dbReference type="PROSITE" id="PS51733"/>
    </source>
</evidence>
<dbReference type="InterPro" id="IPR003142">
    <property type="entry name" value="BPL_C"/>
</dbReference>
<keyword evidence="8" id="KW-1185">Reference proteome</keyword>
<dbReference type="Gene3D" id="2.30.30.100">
    <property type="match status" value="1"/>
</dbReference>
<comment type="catalytic activity">
    <reaction evidence="5">
        <text>biotin + L-lysyl-[protein] + ATP = N(6)-biotinyl-L-lysyl-[protein] + AMP + diphosphate + H(+)</text>
        <dbReference type="Rhea" id="RHEA:11756"/>
        <dbReference type="Rhea" id="RHEA-COMP:9752"/>
        <dbReference type="Rhea" id="RHEA-COMP:10505"/>
        <dbReference type="ChEBI" id="CHEBI:15378"/>
        <dbReference type="ChEBI" id="CHEBI:29969"/>
        <dbReference type="ChEBI" id="CHEBI:30616"/>
        <dbReference type="ChEBI" id="CHEBI:33019"/>
        <dbReference type="ChEBI" id="CHEBI:57586"/>
        <dbReference type="ChEBI" id="CHEBI:83144"/>
        <dbReference type="ChEBI" id="CHEBI:456215"/>
        <dbReference type="EC" id="6.3.4.15"/>
    </reaction>
</comment>
<gene>
    <name evidence="5" type="primary">birA</name>
    <name evidence="7" type="ORF">E6C60_1883</name>
</gene>
<dbReference type="Gene3D" id="1.10.10.10">
    <property type="entry name" value="Winged helix-like DNA-binding domain superfamily/Winged helix DNA-binding domain"/>
    <property type="match status" value="1"/>
</dbReference>
<dbReference type="SUPFAM" id="SSF55681">
    <property type="entry name" value="Class II aaRS and biotin synthetases"/>
    <property type="match status" value="1"/>
</dbReference>
<evidence type="ECO:0000313" key="8">
    <source>
        <dbReference type="Proteomes" id="UP000300879"/>
    </source>
</evidence>
<proteinExistence type="inferred from homology"/>
<dbReference type="GO" id="GO:0005524">
    <property type="term" value="F:ATP binding"/>
    <property type="evidence" value="ECO:0007669"/>
    <property type="project" value="UniProtKB-UniRule"/>
</dbReference>
<keyword evidence="4 5" id="KW-0092">Biotin</keyword>
<feature type="binding site" evidence="5">
    <location>
        <begin position="121"/>
        <end position="123"/>
    </location>
    <ligand>
        <name>biotin</name>
        <dbReference type="ChEBI" id="CHEBI:57586"/>
    </ligand>
</feature>
<protein>
    <recommendedName>
        <fullName evidence="5">Bifunctional ligase/repressor BirA</fullName>
    </recommendedName>
    <alternativeName>
        <fullName evidence="5">Biotin--[acetyl-CoA-carboxylase] ligase</fullName>
        <ecNumber evidence="5">6.3.4.15</ecNumber>
    </alternativeName>
    <alternativeName>
        <fullName evidence="5">Biotin--protein ligase</fullName>
    </alternativeName>
    <alternativeName>
        <fullName evidence="5">Biotin-[acetyl-CoA carboxylase] synthetase</fullName>
    </alternativeName>
</protein>
<feature type="binding site" evidence="5">
    <location>
        <position position="188"/>
    </location>
    <ligand>
        <name>biotin</name>
        <dbReference type="ChEBI" id="CHEBI:57586"/>
    </ligand>
</feature>
<evidence type="ECO:0000256" key="3">
    <source>
        <dbReference type="ARBA" id="ARBA00022840"/>
    </source>
</evidence>
<dbReference type="GO" id="GO:0003677">
    <property type="term" value="F:DNA binding"/>
    <property type="evidence" value="ECO:0007669"/>
    <property type="project" value="UniProtKB-UniRule"/>
</dbReference>
<evidence type="ECO:0000256" key="1">
    <source>
        <dbReference type="ARBA" id="ARBA00022598"/>
    </source>
</evidence>
<dbReference type="GO" id="GO:0006355">
    <property type="term" value="P:regulation of DNA-templated transcription"/>
    <property type="evidence" value="ECO:0007669"/>
    <property type="project" value="UniProtKB-UniRule"/>
</dbReference>
<dbReference type="RefSeq" id="WP_138225598.1">
    <property type="nucleotide sequence ID" value="NZ_CP040396.1"/>
</dbReference>
<dbReference type="Pfam" id="PF03099">
    <property type="entry name" value="BPL_LplA_LipB"/>
    <property type="match status" value="1"/>
</dbReference>
<reference evidence="7 8" key="1">
    <citation type="submission" date="2019-05" db="EMBL/GenBank/DDBJ databases">
        <authorList>
            <person name="Chen C."/>
        </authorList>
    </citation>
    <scope>NUCLEOTIDE SEQUENCE [LARGE SCALE GENOMIC DNA]</scope>
    <source>
        <strain evidence="7 8">HB172198</strain>
    </source>
</reference>
<feature type="binding site" evidence="5">
    <location>
        <position position="117"/>
    </location>
    <ligand>
        <name>biotin</name>
        <dbReference type="ChEBI" id="CHEBI:57586"/>
    </ligand>
</feature>
<dbReference type="InterPro" id="IPR008988">
    <property type="entry name" value="Transcriptional_repressor_C"/>
</dbReference>
<dbReference type="PANTHER" id="PTHR12835:SF5">
    <property type="entry name" value="BIOTIN--PROTEIN LIGASE"/>
    <property type="match status" value="1"/>
</dbReference>
<dbReference type="InterPro" id="IPR036390">
    <property type="entry name" value="WH_DNA-bd_sf"/>
</dbReference>
<feature type="domain" description="BPL/LPL catalytic" evidence="6">
    <location>
        <begin position="70"/>
        <end position="261"/>
    </location>
</feature>
<dbReference type="AlphaFoldDB" id="A0A4P8XJN7"/>
<dbReference type="OrthoDB" id="9807064at2"/>
<keyword evidence="5" id="KW-0678">Repressor</keyword>
<dbReference type="Gene3D" id="3.30.930.10">
    <property type="entry name" value="Bira Bifunctional Protein, Domain 2"/>
    <property type="match status" value="1"/>
</dbReference>
<dbReference type="GO" id="GO:0016740">
    <property type="term" value="F:transferase activity"/>
    <property type="evidence" value="ECO:0007669"/>
    <property type="project" value="UniProtKB-ARBA"/>
</dbReference>
<dbReference type="Pfam" id="PF02237">
    <property type="entry name" value="BPL_C"/>
    <property type="match status" value="1"/>
</dbReference>
<dbReference type="SUPFAM" id="SSF46785">
    <property type="entry name" value="Winged helix' DNA-binding domain"/>
    <property type="match status" value="1"/>
</dbReference>
<dbReference type="GO" id="GO:0009249">
    <property type="term" value="P:protein lipoylation"/>
    <property type="evidence" value="ECO:0007669"/>
    <property type="project" value="UniProtKB-ARBA"/>
</dbReference>
<evidence type="ECO:0000313" key="7">
    <source>
        <dbReference type="EMBL" id="QCT02598.1"/>
    </source>
</evidence>
<feature type="DNA-binding region" description="H-T-H motif" evidence="5">
    <location>
        <begin position="23"/>
        <end position="42"/>
    </location>
</feature>
<dbReference type="Proteomes" id="UP000300879">
    <property type="component" value="Chromosome"/>
</dbReference>
<dbReference type="PANTHER" id="PTHR12835">
    <property type="entry name" value="BIOTIN PROTEIN LIGASE"/>
    <property type="match status" value="1"/>
</dbReference>
<dbReference type="InterPro" id="IPR036388">
    <property type="entry name" value="WH-like_DNA-bd_sf"/>
</dbReference>
<dbReference type="EC" id="6.3.4.15" evidence="5"/>
<dbReference type="InterPro" id="IPR030855">
    <property type="entry name" value="Bifunct_BirA"/>
</dbReference>
<comment type="function">
    <text evidence="5">Acts both as a biotin--[acetyl-CoA-carboxylase] ligase and a repressor.</text>
</comment>
<dbReference type="SUPFAM" id="SSF50037">
    <property type="entry name" value="C-terminal domain of transcriptional repressors"/>
    <property type="match status" value="1"/>
</dbReference>
<keyword evidence="2 5" id="KW-0547">Nucleotide-binding</keyword>
<comment type="similarity">
    <text evidence="5">Belongs to the biotin--protein ligase family.</text>
</comment>
<dbReference type="InterPro" id="IPR013196">
    <property type="entry name" value="HTH_11"/>
</dbReference>
<dbReference type="GO" id="GO:0004077">
    <property type="term" value="F:biotin--[biotin carboxyl-carrier protein] ligase activity"/>
    <property type="evidence" value="ECO:0007669"/>
    <property type="project" value="UniProtKB-UniRule"/>
</dbReference>
<accession>A0A4P8XJN7</accession>
<evidence type="ECO:0000256" key="4">
    <source>
        <dbReference type="ARBA" id="ARBA00023267"/>
    </source>
</evidence>
<keyword evidence="1 5" id="KW-0436">Ligase</keyword>
<comment type="caution">
    <text evidence="5">Lacks conserved residue(s) required for the propagation of feature annotation.</text>
</comment>
<dbReference type="InterPro" id="IPR004408">
    <property type="entry name" value="Biotin_CoA_COase_ligase"/>
</dbReference>
<keyword evidence="5" id="KW-0804">Transcription</keyword>
<dbReference type="GO" id="GO:0005737">
    <property type="term" value="C:cytoplasm"/>
    <property type="evidence" value="ECO:0007669"/>
    <property type="project" value="TreeGrafter"/>
</dbReference>
<dbReference type="HAMAP" id="MF_00978">
    <property type="entry name" value="Bifunct_BirA"/>
    <property type="match status" value="1"/>
</dbReference>
<dbReference type="Pfam" id="PF08279">
    <property type="entry name" value="HTH_11"/>
    <property type="match status" value="1"/>
</dbReference>
<keyword evidence="3 5" id="KW-0067">ATP-binding</keyword>
<dbReference type="InterPro" id="IPR004143">
    <property type="entry name" value="BPL_LPL_catalytic"/>
</dbReference>
<dbReference type="KEGG" id="palo:E6C60_1883"/>
<dbReference type="PROSITE" id="PS51733">
    <property type="entry name" value="BPL_LPL_CATALYTIC"/>
    <property type="match status" value="1"/>
</dbReference>
<evidence type="ECO:0000256" key="5">
    <source>
        <dbReference type="HAMAP-Rule" id="MF_00978"/>
    </source>
</evidence>
<dbReference type="NCBIfam" id="TIGR00121">
    <property type="entry name" value="birA_ligase"/>
    <property type="match status" value="1"/>
</dbReference>
<keyword evidence="5" id="KW-0805">Transcription regulation</keyword>
<evidence type="ECO:0000256" key="2">
    <source>
        <dbReference type="ARBA" id="ARBA00022741"/>
    </source>
</evidence>
<dbReference type="CDD" id="cd16442">
    <property type="entry name" value="BPL"/>
    <property type="match status" value="1"/>
</dbReference>
<sequence length="330" mass="36523">MKEFKKESLLDMFLEQPEQFLSGEEISRRLSISRTAVWKQINKLRQAGYEFEALPRLGYRITDLPMPLEQEKLKTFLQGGMGRELHILSTTPSTQEDARRLAEEGAPEGTVVLAEEQTGGRGRMGKSFFSPYGKGVWMSIILRPSQPLHLVQQLTLLCGVAVQRGIRNMTGLAAGIKWPNDLLINDKKICGILLESKAEDDRVSYCIAGLGISANISKESYPEELQPIATSLKEESGRAVDRNDLILSVLHELEELYKIYNRDGFQPIASLWEASSITLNREVSVQSPAGVTTGKAVGLHPSGALLIEKSDGSHYPVFSGDIRISPVQKG</sequence>